<sequence>MTYYPRLCKHRPFIDWTDNVHWREAPDELKAWQEGKTGYPIS</sequence>
<accession>A0A485CLB4</accession>
<organism evidence="2 3">
    <name type="scientific">Kluyvera cryocrescens</name>
    <name type="common">Kluyvera citrophila</name>
    <dbReference type="NCBI Taxonomy" id="580"/>
    <lineage>
        <taxon>Bacteria</taxon>
        <taxon>Pseudomonadati</taxon>
        <taxon>Pseudomonadota</taxon>
        <taxon>Gammaproteobacteria</taxon>
        <taxon>Enterobacterales</taxon>
        <taxon>Enterobacteriaceae</taxon>
        <taxon>Kluyvera</taxon>
    </lineage>
</organism>
<feature type="domain" description="Cryptochrome/DNA photolyase FAD-binding" evidence="1">
    <location>
        <begin position="3"/>
        <end position="41"/>
    </location>
</feature>
<protein>
    <submittedName>
        <fullName evidence="2">Deoxyribodipyrimidine photo-lyase</fullName>
        <ecNumber evidence="2">4.1.99.3</ecNumber>
    </submittedName>
</protein>
<dbReference type="AlphaFoldDB" id="A0A485CLB4"/>
<dbReference type="Proteomes" id="UP000401081">
    <property type="component" value="Unassembled WGS sequence"/>
</dbReference>
<dbReference type="SUPFAM" id="SSF48173">
    <property type="entry name" value="Cryptochrome/photolyase FAD-binding domain"/>
    <property type="match status" value="1"/>
</dbReference>
<dbReference type="GO" id="GO:0003904">
    <property type="term" value="F:deoxyribodipyrimidine photo-lyase activity"/>
    <property type="evidence" value="ECO:0007669"/>
    <property type="project" value="UniProtKB-EC"/>
</dbReference>
<proteinExistence type="predicted"/>
<reference evidence="2 3" key="1">
    <citation type="submission" date="2019-03" db="EMBL/GenBank/DDBJ databases">
        <authorList>
            <consortium name="Pathogen Informatics"/>
        </authorList>
    </citation>
    <scope>NUCLEOTIDE SEQUENCE [LARGE SCALE GENOMIC DNA]</scope>
    <source>
        <strain evidence="2 3">NCTC12993</strain>
    </source>
</reference>
<dbReference type="InterPro" id="IPR036134">
    <property type="entry name" value="Crypto/Photolyase_FAD-like_sf"/>
</dbReference>
<evidence type="ECO:0000313" key="2">
    <source>
        <dbReference type="EMBL" id="VFS85526.1"/>
    </source>
</evidence>
<gene>
    <name evidence="2" type="primary">phrB_3</name>
    <name evidence="2" type="ORF">NCTC12993_06644</name>
</gene>
<evidence type="ECO:0000313" key="3">
    <source>
        <dbReference type="Proteomes" id="UP000401081"/>
    </source>
</evidence>
<dbReference type="EMBL" id="CAADJD010000026">
    <property type="protein sequence ID" value="VFS85526.1"/>
    <property type="molecule type" value="Genomic_DNA"/>
</dbReference>
<keyword evidence="2" id="KW-0456">Lyase</keyword>
<dbReference type="Gene3D" id="1.10.579.10">
    <property type="entry name" value="DNA Cyclobutane Dipyrimidine Photolyase, subunit A, domain 3"/>
    <property type="match status" value="1"/>
</dbReference>
<name>A0A485CLB4_KLUCR</name>
<dbReference type="Pfam" id="PF03441">
    <property type="entry name" value="FAD_binding_7"/>
    <property type="match status" value="1"/>
</dbReference>
<dbReference type="EC" id="4.1.99.3" evidence="2"/>
<keyword evidence="3" id="KW-1185">Reference proteome</keyword>
<evidence type="ECO:0000259" key="1">
    <source>
        <dbReference type="Pfam" id="PF03441"/>
    </source>
</evidence>
<dbReference type="InterPro" id="IPR005101">
    <property type="entry name" value="Cryptochr/Photolyase_FAD-bd"/>
</dbReference>